<comment type="caution">
    <text evidence="2">The sequence shown here is derived from an EMBL/GenBank/DDBJ whole genome shotgun (WGS) entry which is preliminary data.</text>
</comment>
<organism evidence="2 3">
    <name type="scientific">Nephila pilipes</name>
    <name type="common">Giant wood spider</name>
    <name type="synonym">Nephila maculata</name>
    <dbReference type="NCBI Taxonomy" id="299642"/>
    <lineage>
        <taxon>Eukaryota</taxon>
        <taxon>Metazoa</taxon>
        <taxon>Ecdysozoa</taxon>
        <taxon>Arthropoda</taxon>
        <taxon>Chelicerata</taxon>
        <taxon>Arachnida</taxon>
        <taxon>Araneae</taxon>
        <taxon>Araneomorphae</taxon>
        <taxon>Entelegynae</taxon>
        <taxon>Araneoidea</taxon>
        <taxon>Nephilidae</taxon>
        <taxon>Nephila</taxon>
    </lineage>
</organism>
<evidence type="ECO:0008006" key="4">
    <source>
        <dbReference type="Google" id="ProtNLM"/>
    </source>
</evidence>
<evidence type="ECO:0000313" key="3">
    <source>
        <dbReference type="Proteomes" id="UP000887013"/>
    </source>
</evidence>
<reference evidence="2" key="1">
    <citation type="submission" date="2020-08" db="EMBL/GenBank/DDBJ databases">
        <title>Multicomponent nature underlies the extraordinary mechanical properties of spider dragline silk.</title>
        <authorList>
            <person name="Kono N."/>
            <person name="Nakamura H."/>
            <person name="Mori M."/>
            <person name="Yoshida Y."/>
            <person name="Ohtoshi R."/>
            <person name="Malay A.D."/>
            <person name="Moran D.A.P."/>
            <person name="Tomita M."/>
            <person name="Numata K."/>
            <person name="Arakawa K."/>
        </authorList>
    </citation>
    <scope>NUCLEOTIDE SEQUENCE</scope>
</reference>
<keyword evidence="3" id="KW-1185">Reference proteome</keyword>
<proteinExistence type="predicted"/>
<dbReference type="EMBL" id="BMAW01085552">
    <property type="protein sequence ID" value="GFU43492.1"/>
    <property type="molecule type" value="Genomic_DNA"/>
</dbReference>
<sequence length="74" mass="8526">MKYRFWDSGALLVFLMGAGSGTSRVAELCRYLADGAERESPPVFVNPRIFRFRQQERKPATLQRCEEEAEPCQK</sequence>
<dbReference type="AlphaFoldDB" id="A0A8X6QSU8"/>
<dbReference type="Proteomes" id="UP000887013">
    <property type="component" value="Unassembled WGS sequence"/>
</dbReference>
<gene>
    <name evidence="2" type="ORF">NPIL_577681</name>
</gene>
<evidence type="ECO:0000313" key="2">
    <source>
        <dbReference type="EMBL" id="GFU43492.1"/>
    </source>
</evidence>
<keyword evidence="1" id="KW-0732">Signal</keyword>
<accession>A0A8X6QSU8</accession>
<feature type="chain" id="PRO_5036498735" description="Secreted protein" evidence="1">
    <location>
        <begin position="22"/>
        <end position="74"/>
    </location>
</feature>
<protein>
    <recommendedName>
        <fullName evidence="4">Secreted protein</fullName>
    </recommendedName>
</protein>
<feature type="signal peptide" evidence="1">
    <location>
        <begin position="1"/>
        <end position="21"/>
    </location>
</feature>
<name>A0A8X6QSU8_NEPPI</name>
<evidence type="ECO:0000256" key="1">
    <source>
        <dbReference type="SAM" id="SignalP"/>
    </source>
</evidence>